<protein>
    <recommendedName>
        <fullName evidence="1">PA14 domain-containing protein</fullName>
    </recommendedName>
</protein>
<name>A0A0D1ZZ31_9EURO</name>
<dbReference type="PROSITE" id="PS51820">
    <property type="entry name" value="PA14"/>
    <property type="match status" value="1"/>
</dbReference>
<proteinExistence type="predicted"/>
<evidence type="ECO:0000313" key="3">
    <source>
        <dbReference type="Proteomes" id="UP000053328"/>
    </source>
</evidence>
<dbReference type="EMBL" id="KN847494">
    <property type="protein sequence ID" value="KIW17917.1"/>
    <property type="molecule type" value="Genomic_DNA"/>
</dbReference>
<dbReference type="VEuPathDB" id="FungiDB:PV08_05112"/>
<reference evidence="2 3" key="1">
    <citation type="submission" date="2015-01" db="EMBL/GenBank/DDBJ databases">
        <title>The Genome Sequence of Exophiala spinifera CBS89968.</title>
        <authorList>
            <consortium name="The Broad Institute Genomics Platform"/>
            <person name="Cuomo C."/>
            <person name="de Hoog S."/>
            <person name="Gorbushina A."/>
            <person name="Stielow B."/>
            <person name="Teixiera M."/>
            <person name="Abouelleil A."/>
            <person name="Chapman S.B."/>
            <person name="Priest M."/>
            <person name="Young S.K."/>
            <person name="Wortman J."/>
            <person name="Nusbaum C."/>
            <person name="Birren B."/>
        </authorList>
    </citation>
    <scope>NUCLEOTIDE SEQUENCE [LARGE SCALE GENOMIC DNA]</scope>
    <source>
        <strain evidence="2 3">CBS 89968</strain>
    </source>
</reference>
<dbReference type="InterPro" id="IPR037524">
    <property type="entry name" value="PA14/GLEYA"/>
</dbReference>
<sequence>MGSRLRTEDGKVGFFLKVFNEPHGSSPRTLIEERHLTDANIWFIDFANPKVNKTWYADIEGIFTPDESADYDFGLSVHGTGQLFINEQLVVSNMEIQKPGSAFLGSGTVEEKSTIHLEQGHRYKLPVQWGNAETSQLIQTGLVDFGQGRVRIGSAVSLSRLQAIADVTKLAAEPNFIEVR</sequence>
<dbReference type="InterPro" id="IPR011658">
    <property type="entry name" value="PA14_dom"/>
</dbReference>
<dbReference type="HOGENOM" id="CLU_1496223_0_0_1"/>
<keyword evidence="3" id="KW-1185">Reference proteome</keyword>
<organism evidence="2 3">
    <name type="scientific">Exophiala spinifera</name>
    <dbReference type="NCBI Taxonomy" id="91928"/>
    <lineage>
        <taxon>Eukaryota</taxon>
        <taxon>Fungi</taxon>
        <taxon>Dikarya</taxon>
        <taxon>Ascomycota</taxon>
        <taxon>Pezizomycotina</taxon>
        <taxon>Eurotiomycetes</taxon>
        <taxon>Chaetothyriomycetidae</taxon>
        <taxon>Chaetothyriales</taxon>
        <taxon>Herpotrichiellaceae</taxon>
        <taxon>Exophiala</taxon>
    </lineage>
</organism>
<dbReference type="Pfam" id="PF07691">
    <property type="entry name" value="PA14"/>
    <property type="match status" value="1"/>
</dbReference>
<dbReference type="RefSeq" id="XP_016238133.1">
    <property type="nucleotide sequence ID" value="XM_016379456.1"/>
</dbReference>
<dbReference type="AlphaFoldDB" id="A0A0D1ZZ31"/>
<dbReference type="GeneID" id="27332195"/>
<dbReference type="OrthoDB" id="47059at2759"/>
<gene>
    <name evidence="2" type="ORF">PV08_05112</name>
</gene>
<dbReference type="Gene3D" id="2.60.120.260">
    <property type="entry name" value="Galactose-binding domain-like"/>
    <property type="match status" value="1"/>
</dbReference>
<dbReference type="SMART" id="SM00758">
    <property type="entry name" value="PA14"/>
    <property type="match status" value="1"/>
</dbReference>
<dbReference type="Proteomes" id="UP000053328">
    <property type="component" value="Unassembled WGS sequence"/>
</dbReference>
<dbReference type="STRING" id="91928.A0A0D1ZZ31"/>
<accession>A0A0D1ZZ31</accession>
<evidence type="ECO:0000313" key="2">
    <source>
        <dbReference type="EMBL" id="KIW17917.1"/>
    </source>
</evidence>
<feature type="domain" description="PA14" evidence="1">
    <location>
        <begin position="9"/>
        <end position="168"/>
    </location>
</feature>
<dbReference type="SUPFAM" id="SSF56988">
    <property type="entry name" value="Anthrax protective antigen"/>
    <property type="match status" value="1"/>
</dbReference>
<evidence type="ECO:0000259" key="1">
    <source>
        <dbReference type="PROSITE" id="PS51820"/>
    </source>
</evidence>